<accession>A0A7J6B1Z1</accession>
<sequence length="51" mass="5435">MDSLAHHIECRISARVTGETATPEAPTSCARKNWALPDADALAHTRKSGCS</sequence>
<dbReference type="Proteomes" id="UP000593565">
    <property type="component" value="Unassembled WGS sequence"/>
</dbReference>
<dbReference type="AlphaFoldDB" id="A0A7J6B1Z1"/>
<evidence type="ECO:0000313" key="1">
    <source>
        <dbReference type="EMBL" id="KAF4088409.1"/>
    </source>
</evidence>
<protein>
    <submittedName>
        <fullName evidence="1">Uncharacterized protein</fullName>
    </submittedName>
</protein>
<comment type="caution">
    <text evidence="1">The sequence shown here is derived from an EMBL/GenBank/DDBJ whole genome shotgun (WGS) entry which is preliminary data.</text>
</comment>
<evidence type="ECO:0000313" key="2">
    <source>
        <dbReference type="Proteomes" id="UP000593565"/>
    </source>
</evidence>
<organism evidence="1 2">
    <name type="scientific">Ameiurus melas</name>
    <name type="common">Black bullhead</name>
    <name type="synonym">Silurus melas</name>
    <dbReference type="NCBI Taxonomy" id="219545"/>
    <lineage>
        <taxon>Eukaryota</taxon>
        <taxon>Metazoa</taxon>
        <taxon>Chordata</taxon>
        <taxon>Craniata</taxon>
        <taxon>Vertebrata</taxon>
        <taxon>Euteleostomi</taxon>
        <taxon>Actinopterygii</taxon>
        <taxon>Neopterygii</taxon>
        <taxon>Teleostei</taxon>
        <taxon>Ostariophysi</taxon>
        <taxon>Siluriformes</taxon>
        <taxon>Ictaluridae</taxon>
        <taxon>Ameiurus</taxon>
    </lineage>
</organism>
<proteinExistence type="predicted"/>
<name>A0A7J6B1Z1_AMEME</name>
<keyword evidence="2" id="KW-1185">Reference proteome</keyword>
<reference evidence="1 2" key="1">
    <citation type="submission" date="2020-02" db="EMBL/GenBank/DDBJ databases">
        <title>A chromosome-scale genome assembly of the black bullhead catfish (Ameiurus melas).</title>
        <authorList>
            <person name="Wen M."/>
            <person name="Zham M."/>
            <person name="Cabau C."/>
            <person name="Klopp C."/>
            <person name="Donnadieu C."/>
            <person name="Roques C."/>
            <person name="Bouchez O."/>
            <person name="Lampietro C."/>
            <person name="Jouanno E."/>
            <person name="Herpin A."/>
            <person name="Louis A."/>
            <person name="Berthelot C."/>
            <person name="Parey E."/>
            <person name="Roest-Crollius H."/>
            <person name="Braasch I."/>
            <person name="Postlethwait J."/>
            <person name="Robinson-Rechavi M."/>
            <person name="Echchiki A."/>
            <person name="Begum T."/>
            <person name="Montfort J."/>
            <person name="Schartl M."/>
            <person name="Bobe J."/>
            <person name="Guiguen Y."/>
        </authorList>
    </citation>
    <scope>NUCLEOTIDE SEQUENCE [LARGE SCALE GENOMIC DNA]</scope>
    <source>
        <strain evidence="1">M_S1</strain>
        <tissue evidence="1">Blood</tissue>
    </source>
</reference>
<gene>
    <name evidence="1" type="ORF">AMELA_G00081510</name>
</gene>
<dbReference type="EMBL" id="JAAGNN010000006">
    <property type="protein sequence ID" value="KAF4088409.1"/>
    <property type="molecule type" value="Genomic_DNA"/>
</dbReference>